<evidence type="ECO:0000256" key="1">
    <source>
        <dbReference type="SAM" id="MobiDB-lite"/>
    </source>
</evidence>
<dbReference type="Proteomes" id="UP001565368">
    <property type="component" value="Unassembled WGS sequence"/>
</dbReference>
<organism evidence="2 3">
    <name type="scientific">Vanrija albida</name>
    <dbReference type="NCBI Taxonomy" id="181172"/>
    <lineage>
        <taxon>Eukaryota</taxon>
        <taxon>Fungi</taxon>
        <taxon>Dikarya</taxon>
        <taxon>Basidiomycota</taxon>
        <taxon>Agaricomycotina</taxon>
        <taxon>Tremellomycetes</taxon>
        <taxon>Trichosporonales</taxon>
        <taxon>Trichosporonaceae</taxon>
        <taxon>Vanrija</taxon>
    </lineage>
</organism>
<feature type="region of interest" description="Disordered" evidence="1">
    <location>
        <begin position="450"/>
        <end position="510"/>
    </location>
</feature>
<accession>A0ABR3Q2Y1</accession>
<dbReference type="EMBL" id="JBBXJM010000004">
    <property type="protein sequence ID" value="KAL1409110.1"/>
    <property type="molecule type" value="Genomic_DNA"/>
</dbReference>
<sequence length="510" mass="57449">MPSTHYHDPQPRATALPPELLIEVIGYLDPVKDKATLHSLLSVSRTVSAIAMPPLYTRLKLNEAQFAQLVHGGRDPARQQRFSLIQHLELCPPPSADTMATVYQSYSTEWHDFVVMSKAAEGYAQEPMVIYSPSDDHIEYQLAHNLAASRSYWPYWDPSTAQCLEFDDDPPPCNVCGCSLLFVSQTVGAIAIKPLYARLKLDETHFAQLVNGGRDDPLRQQRFSLIHHLELCPPPSAETMATVYQAVGDQGDPAVFPNVKTLRLEHRDHWKEEDDAFLERRDKGDGPPGLPPKGLVLFDSPDVCIRGRFFAVEALEYLPSRSVSNSTLIVHTAFLEAIHRSTIPRGWRQLVVYYTDINGIMYSDEQREFATMSKPAEGYSQEPMLIYCPNDDHHEGSLANSLWAMQRHWPYWDPSTAQCLVFDDDAPPCSICGCRWEDFWDEADEEHKPKRIGDLLPTPSEPTKQSVKKNNDGVKKNYGALEKNDDALKMSDDGLKSHPAHEQSLVSPAL</sequence>
<evidence type="ECO:0000313" key="3">
    <source>
        <dbReference type="Proteomes" id="UP001565368"/>
    </source>
</evidence>
<reference evidence="2 3" key="1">
    <citation type="submission" date="2023-08" db="EMBL/GenBank/DDBJ databases">
        <title>Annotated Genome Sequence of Vanrija albida AlHP1.</title>
        <authorList>
            <person name="Herzog R."/>
        </authorList>
    </citation>
    <scope>NUCLEOTIDE SEQUENCE [LARGE SCALE GENOMIC DNA]</scope>
    <source>
        <strain evidence="2 3">AlHP1</strain>
    </source>
</reference>
<feature type="compositionally biased region" description="Basic and acidic residues" evidence="1">
    <location>
        <begin position="482"/>
        <end position="501"/>
    </location>
</feature>
<comment type="caution">
    <text evidence="2">The sequence shown here is derived from an EMBL/GenBank/DDBJ whole genome shotgun (WGS) entry which is preliminary data.</text>
</comment>
<protein>
    <recommendedName>
        <fullName evidence="4">F-box domain-containing protein</fullName>
    </recommendedName>
</protein>
<evidence type="ECO:0008006" key="4">
    <source>
        <dbReference type="Google" id="ProtNLM"/>
    </source>
</evidence>
<name>A0ABR3Q2Y1_9TREE</name>
<keyword evidence="3" id="KW-1185">Reference proteome</keyword>
<dbReference type="GeneID" id="95986980"/>
<proteinExistence type="predicted"/>
<evidence type="ECO:0000313" key="2">
    <source>
        <dbReference type="EMBL" id="KAL1409110.1"/>
    </source>
</evidence>
<gene>
    <name evidence="2" type="ORF">Q8F55_005937</name>
</gene>
<dbReference type="RefSeq" id="XP_069209054.1">
    <property type="nucleotide sequence ID" value="XM_069354412.1"/>
</dbReference>